<dbReference type="VEuPathDB" id="ToxoDB:TGMAS_278757"/>
<feature type="compositionally biased region" description="Basic residues" evidence="1">
    <location>
        <begin position="91"/>
        <end position="107"/>
    </location>
</feature>
<dbReference type="EMBL" id="AEXC02001521">
    <property type="protein sequence ID" value="KFH12383.1"/>
    <property type="molecule type" value="Genomic_DNA"/>
</dbReference>
<gene>
    <name evidence="2" type="ORF">TGMAS_278757</name>
</gene>
<evidence type="ECO:0000313" key="2">
    <source>
        <dbReference type="EMBL" id="KFH12383.1"/>
    </source>
</evidence>
<comment type="caution">
    <text evidence="2">The sequence shown here is derived from an EMBL/GenBank/DDBJ whole genome shotgun (WGS) entry which is preliminary data.</text>
</comment>
<organism evidence="2 3">
    <name type="scientific">Toxoplasma gondii MAS</name>
    <dbReference type="NCBI Taxonomy" id="943118"/>
    <lineage>
        <taxon>Eukaryota</taxon>
        <taxon>Sar</taxon>
        <taxon>Alveolata</taxon>
        <taxon>Apicomplexa</taxon>
        <taxon>Conoidasida</taxon>
        <taxon>Coccidia</taxon>
        <taxon>Eucoccidiorida</taxon>
        <taxon>Eimeriorina</taxon>
        <taxon>Sarcocystidae</taxon>
        <taxon>Toxoplasma</taxon>
    </lineage>
</organism>
<protein>
    <submittedName>
        <fullName evidence="2">Uncharacterized protein</fullName>
    </submittedName>
</protein>
<feature type="region of interest" description="Disordered" evidence="1">
    <location>
        <begin position="85"/>
        <end position="107"/>
    </location>
</feature>
<accession>A0A086QIF1</accession>
<proteinExistence type="predicted"/>
<dbReference type="AlphaFoldDB" id="A0A086QIF1"/>
<reference evidence="2 3" key="1">
    <citation type="submission" date="2014-04" db="EMBL/GenBank/DDBJ databases">
        <authorList>
            <person name="Sibley D."/>
            <person name="Venepally P."/>
            <person name="Karamycheva S."/>
            <person name="Hadjithomas M."/>
            <person name="Khan A."/>
            <person name="Brunk B."/>
            <person name="Roos D."/>
            <person name="Caler E."/>
            <person name="Lorenzi H."/>
        </authorList>
    </citation>
    <scope>NUCLEOTIDE SEQUENCE [LARGE SCALE GENOMIC DNA]</scope>
    <source>
        <strain evidence="2 3">MAS</strain>
    </source>
</reference>
<sequence length="107" mass="11747">MDSGLAVGVEAADSAKSEWAPVRGDSLGTRRTATKMHVVVDTKEASKENPISRTYFPSKGIFESLKRLVKNAKHVVRCTSGGLLSQSLRGKSQRRQSRHRVLRVTPS</sequence>
<name>A0A086QIF1_TOXGO</name>
<evidence type="ECO:0000256" key="1">
    <source>
        <dbReference type="SAM" id="MobiDB-lite"/>
    </source>
</evidence>
<evidence type="ECO:0000313" key="3">
    <source>
        <dbReference type="Proteomes" id="UP000028821"/>
    </source>
</evidence>
<dbReference type="Proteomes" id="UP000028821">
    <property type="component" value="Unassembled WGS sequence"/>
</dbReference>